<dbReference type="AlphaFoldDB" id="A0A1N7JVX0"/>
<evidence type="ECO:0000259" key="6">
    <source>
        <dbReference type="Pfam" id="PF00291"/>
    </source>
</evidence>
<gene>
    <name evidence="7" type="ORF">SAMN05421761_101283</name>
</gene>
<dbReference type="PANTHER" id="PTHR43780:SF2">
    <property type="entry name" value="1-AMINOCYCLOPROPANE-1-CARBOXYLATE DEAMINASE-RELATED"/>
    <property type="match status" value="1"/>
</dbReference>
<evidence type="ECO:0000313" key="8">
    <source>
        <dbReference type="Proteomes" id="UP000186026"/>
    </source>
</evidence>
<dbReference type="OrthoDB" id="9801249at2"/>
<feature type="active site" description="Nucleophile" evidence="4">
    <location>
        <position position="67"/>
    </location>
</feature>
<dbReference type="Pfam" id="PF00291">
    <property type="entry name" value="PALP"/>
    <property type="match status" value="1"/>
</dbReference>
<evidence type="ECO:0000256" key="3">
    <source>
        <dbReference type="ARBA" id="ARBA00022898"/>
    </source>
</evidence>
<evidence type="ECO:0000313" key="7">
    <source>
        <dbReference type="EMBL" id="SIS53470.1"/>
    </source>
</evidence>
<proteinExistence type="inferred from homology"/>
<evidence type="ECO:0000256" key="5">
    <source>
        <dbReference type="PIRSR" id="PIRSR006278-2"/>
    </source>
</evidence>
<dbReference type="InterPro" id="IPR001926">
    <property type="entry name" value="TrpB-like_PALP"/>
</dbReference>
<dbReference type="Proteomes" id="UP000186026">
    <property type="component" value="Unassembled WGS sequence"/>
</dbReference>
<organism evidence="7 8">
    <name type="scientific">Belliella pelovolcani</name>
    <dbReference type="NCBI Taxonomy" id="529505"/>
    <lineage>
        <taxon>Bacteria</taxon>
        <taxon>Pseudomonadati</taxon>
        <taxon>Bacteroidota</taxon>
        <taxon>Cytophagia</taxon>
        <taxon>Cytophagales</taxon>
        <taxon>Cyclobacteriaceae</taxon>
        <taxon>Belliella</taxon>
    </lineage>
</organism>
<sequence>MLIPQEISNDTLHHPLWERLGVSVAIKRLDRVHPLASGNKFFKLKYNLVQAKREGKKKILTFGGAYSNHIYATASACHAAGFESIGIIRGEETLPLNPTLVAAREKGMELHYVSRGDYRNKKEEEFLNELRKTHGDFYQVPEGGTNSLAIKGTSEILSVQDNEYSYICTSIGTGGTFAGISASLGPHQVLLGFSSLKGDFIYQEMADLFSYHQIAPKGKIEIENQYHFGGYGKTNADLLAFIRWFYGEFQIVLEPIYTGKMCYGVFEKIKNGDFPKGSKILILHTGGLQGLAGFNQRFGTSLPL</sequence>
<evidence type="ECO:0000256" key="2">
    <source>
        <dbReference type="ARBA" id="ARBA00008639"/>
    </source>
</evidence>
<dbReference type="EMBL" id="FTOP01000001">
    <property type="protein sequence ID" value="SIS53470.1"/>
    <property type="molecule type" value="Genomic_DNA"/>
</dbReference>
<name>A0A1N7JVX0_9BACT</name>
<dbReference type="GO" id="GO:0019148">
    <property type="term" value="F:D-cysteine desulfhydrase activity"/>
    <property type="evidence" value="ECO:0007669"/>
    <property type="project" value="TreeGrafter"/>
</dbReference>
<evidence type="ECO:0000256" key="4">
    <source>
        <dbReference type="PIRSR" id="PIRSR006278-1"/>
    </source>
</evidence>
<protein>
    <submittedName>
        <fullName evidence="7">1-aminocyclopropane-1-carboxylate deaminase</fullName>
    </submittedName>
</protein>
<dbReference type="PIRSF" id="PIRSF006278">
    <property type="entry name" value="ACCD_DCysDesulf"/>
    <property type="match status" value="1"/>
</dbReference>
<evidence type="ECO:0000256" key="1">
    <source>
        <dbReference type="ARBA" id="ARBA00001933"/>
    </source>
</evidence>
<feature type="domain" description="Tryptophan synthase beta chain-like PALP" evidence="6">
    <location>
        <begin position="18"/>
        <end position="286"/>
    </location>
</feature>
<dbReference type="RefSeq" id="WP_076497802.1">
    <property type="nucleotide sequence ID" value="NZ_FTOP01000001.1"/>
</dbReference>
<dbReference type="SUPFAM" id="SSF53686">
    <property type="entry name" value="Tryptophan synthase beta subunit-like PLP-dependent enzymes"/>
    <property type="match status" value="1"/>
</dbReference>
<feature type="modified residue" description="N6-(pyridoxal phosphate)lysine" evidence="5">
    <location>
        <position position="40"/>
    </location>
</feature>
<accession>A0A1N7JVX0</accession>
<comment type="similarity">
    <text evidence="2">Belongs to the ACC deaminase/D-cysteine desulfhydrase family.</text>
</comment>
<keyword evidence="3 5" id="KW-0663">Pyridoxal phosphate</keyword>
<dbReference type="InterPro" id="IPR027278">
    <property type="entry name" value="ACCD_DCysDesulf"/>
</dbReference>
<reference evidence="8" key="1">
    <citation type="submission" date="2017-01" db="EMBL/GenBank/DDBJ databases">
        <authorList>
            <person name="Varghese N."/>
            <person name="Submissions S."/>
        </authorList>
    </citation>
    <scope>NUCLEOTIDE SEQUENCE [LARGE SCALE GENOMIC DNA]</scope>
    <source>
        <strain evidence="8">DSM 46698</strain>
    </source>
</reference>
<dbReference type="PANTHER" id="PTHR43780">
    <property type="entry name" value="1-AMINOCYCLOPROPANE-1-CARBOXYLATE DEAMINASE-RELATED"/>
    <property type="match status" value="1"/>
</dbReference>
<dbReference type="Gene3D" id="3.40.50.1100">
    <property type="match status" value="2"/>
</dbReference>
<keyword evidence="8" id="KW-1185">Reference proteome</keyword>
<comment type="cofactor">
    <cofactor evidence="1">
        <name>pyridoxal 5'-phosphate</name>
        <dbReference type="ChEBI" id="CHEBI:597326"/>
    </cofactor>
</comment>
<dbReference type="InterPro" id="IPR036052">
    <property type="entry name" value="TrpB-like_PALP_sf"/>
</dbReference>